<dbReference type="RefSeq" id="XP_018709482.1">
    <property type="nucleotide sequence ID" value="XM_018856339.1"/>
</dbReference>
<dbReference type="Proteomes" id="UP000092555">
    <property type="component" value="Unassembled WGS sequence"/>
</dbReference>
<sequence>MERKAFLDQQAPPGYVAGVGRGATGFQTSADSGPVRFESQFGREADGNDDLEAGILAQTASRSKEDDEADLIYEEIDRRMQSRRKNAAGDKRQAETSQSVEIPTGNGTIRQEFSLLKSELAQVSMEEWANLPEVGDLTRRNKRQRLLDQQQQRMYAAPDILISSTGSTFRYNSDSKDLSSVQGADESAAKLAEIEEWEQNSAMVGDLEKSRLILTSLRRAEPYKADLWISSARLEEQARQMPRAKSLITKGCDLIPHNDQIWLERIRLHRSEGTKTCKAIMNEALRYNSQSEKLWFAALDLENAGDVLSRKKIIMKALEFLPSNVNLWKALIDMDSTEDDKIRLLNRATELCPDEWDLWLTLVNMSNYSDAKSVLNKARKQLPKEANVWITALKLEERENASAPVDKLVGMISKGKKDLAKTLVFKTASEWLDEAKRAQDEGFCKTSQAIIISALTDLEVGSDSEQLQDLAESHLASGPDVASHIYQFIAERHPKTISNWTRLFGLLRKDLPRLYKMYELAIENNPENEILPLMYAKDKWLLGLDVPAARKILDEAVKSMPKSEMVWYARLKLEVKNGQFIRAKEISEEAVQLLLGSSARVWYKHIHILRYCHLNQVGLVSMEHLLTISKNALDLYPENPKLYLQRSQILIDMGDKSAARECLSVGTKFCPQSVIIWLSLATLDLDISAEARARSVLDTAVSRLPSEPDLWEAKIKLEFKLKDFVTARQLINKALKSFPACGRIWILHLKNIPKMSHRKNAFLDALKQTNNSTDILLAIGVFFWLDGKFSKAKAWFERALISDKANGDAWGWMHCFETRYGKEEDLKKFNNDFLKTFDEIRLGNVWNRVVKVPQNFDRSPLELLKLVGEEITRHEA</sequence>
<evidence type="ECO:0000313" key="9">
    <source>
        <dbReference type="Proteomes" id="UP000092555"/>
    </source>
</evidence>
<dbReference type="Gene3D" id="1.25.40.10">
    <property type="entry name" value="Tetratricopeptide repeat domain"/>
    <property type="match status" value="4"/>
</dbReference>
<name>A0A1A0H4W2_9ASCO</name>
<evidence type="ECO:0000256" key="5">
    <source>
        <dbReference type="ARBA" id="ARBA00023242"/>
    </source>
</evidence>
<dbReference type="OrthoDB" id="440128at2759"/>
<dbReference type="InterPro" id="IPR003107">
    <property type="entry name" value="HAT"/>
</dbReference>
<evidence type="ECO:0000313" key="8">
    <source>
        <dbReference type="EMBL" id="OBA18947.1"/>
    </source>
</evidence>
<dbReference type="PANTHER" id="PTHR11246">
    <property type="entry name" value="PRE-MRNA SPLICING FACTOR"/>
    <property type="match status" value="1"/>
</dbReference>
<dbReference type="InterPro" id="IPR011990">
    <property type="entry name" value="TPR-like_helical_dom_sf"/>
</dbReference>
<evidence type="ECO:0000259" key="7">
    <source>
        <dbReference type="Pfam" id="PF06424"/>
    </source>
</evidence>
<feature type="compositionally biased region" description="Polar residues" evidence="6">
    <location>
        <begin position="95"/>
        <end position="106"/>
    </location>
</feature>
<dbReference type="GO" id="GO:0071013">
    <property type="term" value="C:catalytic step 2 spliceosome"/>
    <property type="evidence" value="ECO:0007669"/>
    <property type="project" value="TreeGrafter"/>
</dbReference>
<dbReference type="GO" id="GO:0045292">
    <property type="term" value="P:mRNA cis splicing, via spliceosome"/>
    <property type="evidence" value="ECO:0007669"/>
    <property type="project" value="EnsemblFungi"/>
</dbReference>
<proteinExistence type="predicted"/>
<feature type="region of interest" description="Disordered" evidence="6">
    <location>
        <begin position="1"/>
        <end position="68"/>
    </location>
</feature>
<reference evidence="8 9" key="1">
    <citation type="submission" date="2016-05" db="EMBL/GenBank/DDBJ databases">
        <title>Comparative genomics of biotechnologically important yeasts.</title>
        <authorList>
            <consortium name="DOE Joint Genome Institute"/>
            <person name="Riley R."/>
            <person name="Haridas S."/>
            <person name="Wolfe K.H."/>
            <person name="Lopes M.R."/>
            <person name="Hittinger C.T."/>
            <person name="Goker M."/>
            <person name="Salamov A."/>
            <person name="Wisecaver J."/>
            <person name="Long T.M."/>
            <person name="Aerts A.L."/>
            <person name="Barry K."/>
            <person name="Choi C."/>
            <person name="Clum A."/>
            <person name="Coughlan A.Y."/>
            <person name="Deshpande S."/>
            <person name="Douglass A.P."/>
            <person name="Hanson S.J."/>
            <person name="Klenk H.-P."/>
            <person name="LaButti K."/>
            <person name="Lapidus A."/>
            <person name="Lindquist E."/>
            <person name="Lipzen A."/>
            <person name="Meier-kolthoff J.P."/>
            <person name="Ohm R.A."/>
            <person name="Otillar R.P."/>
            <person name="Pangilinan J."/>
            <person name="Peng Y."/>
            <person name="Rokas A."/>
            <person name="Rosa C.A."/>
            <person name="Scheuner C."/>
            <person name="Sibirny A.A."/>
            <person name="Slot J.C."/>
            <person name="Stielow J.B."/>
            <person name="Sun H."/>
            <person name="Kurtzman C.P."/>
            <person name="Blackwell M."/>
            <person name="Grigoriev I.V."/>
            <person name="Jeffries T.W."/>
        </authorList>
    </citation>
    <scope>NUCLEOTIDE SEQUENCE [LARGE SCALE GENOMIC DNA]</scope>
    <source>
        <strain evidence="8 9">NRRL YB-4993</strain>
    </source>
</reference>
<dbReference type="GeneID" id="30029315"/>
<organism evidence="8 9">
    <name type="scientific">Metschnikowia bicuspidata var. bicuspidata NRRL YB-4993</name>
    <dbReference type="NCBI Taxonomy" id="869754"/>
    <lineage>
        <taxon>Eukaryota</taxon>
        <taxon>Fungi</taxon>
        <taxon>Dikarya</taxon>
        <taxon>Ascomycota</taxon>
        <taxon>Saccharomycotina</taxon>
        <taxon>Pichiomycetes</taxon>
        <taxon>Metschnikowiaceae</taxon>
        <taxon>Metschnikowia</taxon>
    </lineage>
</organism>
<comment type="caution">
    <text evidence="8">The sequence shown here is derived from an EMBL/GenBank/DDBJ whole genome shotgun (WGS) entry which is preliminary data.</text>
</comment>
<keyword evidence="5" id="KW-0539">Nucleus</keyword>
<feature type="non-terminal residue" evidence="8">
    <location>
        <position position="1"/>
    </location>
</feature>
<feature type="region of interest" description="Disordered" evidence="6">
    <location>
        <begin position="80"/>
        <end position="106"/>
    </location>
</feature>
<dbReference type="SMART" id="SM00386">
    <property type="entry name" value="HAT"/>
    <property type="match status" value="9"/>
</dbReference>
<keyword evidence="2" id="KW-0507">mRNA processing</keyword>
<dbReference type="Pfam" id="PF06424">
    <property type="entry name" value="PRP1_N"/>
    <property type="match status" value="1"/>
</dbReference>
<keyword evidence="9" id="KW-1185">Reference proteome</keyword>
<dbReference type="EMBL" id="LXTC01000008">
    <property type="protein sequence ID" value="OBA18947.1"/>
    <property type="molecule type" value="Genomic_DNA"/>
</dbReference>
<comment type="subcellular location">
    <subcellularLocation>
        <location evidence="1">Nucleus</location>
    </subcellularLocation>
</comment>
<dbReference type="SMART" id="SM00028">
    <property type="entry name" value="TPR"/>
    <property type="match status" value="4"/>
</dbReference>
<dbReference type="InterPro" id="IPR019734">
    <property type="entry name" value="TPR_rpt"/>
</dbReference>
<feature type="domain" description="PRP1 splicing factor N-terminal" evidence="7">
    <location>
        <begin position="11"/>
        <end position="140"/>
    </location>
</feature>
<keyword evidence="4" id="KW-0508">mRNA splicing</keyword>
<dbReference type="GO" id="GO:0000244">
    <property type="term" value="P:spliceosomal tri-snRNP complex assembly"/>
    <property type="evidence" value="ECO:0007669"/>
    <property type="project" value="TreeGrafter"/>
</dbReference>
<dbReference type="InterPro" id="IPR045075">
    <property type="entry name" value="Syf1-like"/>
</dbReference>
<dbReference type="InterPro" id="IPR010491">
    <property type="entry name" value="PRP1_N"/>
</dbReference>
<evidence type="ECO:0000256" key="4">
    <source>
        <dbReference type="ARBA" id="ARBA00023187"/>
    </source>
</evidence>
<evidence type="ECO:0000256" key="2">
    <source>
        <dbReference type="ARBA" id="ARBA00022664"/>
    </source>
</evidence>
<evidence type="ECO:0000256" key="3">
    <source>
        <dbReference type="ARBA" id="ARBA00022737"/>
    </source>
</evidence>
<gene>
    <name evidence="8" type="ORF">METBIDRAFT_33586</name>
</gene>
<dbReference type="AlphaFoldDB" id="A0A1A0H4W2"/>
<dbReference type="PANTHER" id="PTHR11246:SF1">
    <property type="entry name" value="PRE-MRNA-PROCESSING FACTOR 6"/>
    <property type="match status" value="1"/>
</dbReference>
<keyword evidence="3" id="KW-0677">Repeat</keyword>
<dbReference type="STRING" id="869754.A0A1A0H4W2"/>
<dbReference type="GO" id="GO:0046540">
    <property type="term" value="C:U4/U6 x U5 tri-snRNP complex"/>
    <property type="evidence" value="ECO:0007669"/>
    <property type="project" value="EnsemblFungi"/>
</dbReference>
<protein>
    <submittedName>
        <fullName evidence="8">TPR-like protein</fullName>
    </submittedName>
</protein>
<accession>A0A1A0H4W2</accession>
<evidence type="ECO:0000256" key="1">
    <source>
        <dbReference type="ARBA" id="ARBA00004123"/>
    </source>
</evidence>
<evidence type="ECO:0000256" key="6">
    <source>
        <dbReference type="SAM" id="MobiDB-lite"/>
    </source>
</evidence>
<dbReference type="SUPFAM" id="SSF48452">
    <property type="entry name" value="TPR-like"/>
    <property type="match status" value="2"/>
</dbReference>